<evidence type="ECO:0000313" key="1">
    <source>
        <dbReference type="EMBL" id="SMQ76081.1"/>
    </source>
</evidence>
<reference evidence="2" key="1">
    <citation type="submission" date="2017-04" db="EMBL/GenBank/DDBJ databases">
        <authorList>
            <person name="Varghese N."/>
            <person name="Submissions S."/>
        </authorList>
    </citation>
    <scope>NUCLEOTIDE SEQUENCE [LARGE SCALE GENOMIC DNA]</scope>
    <source>
        <strain evidence="2">UI2</strain>
    </source>
</reference>
<dbReference type="Proteomes" id="UP000194469">
    <property type="component" value="Unassembled WGS sequence"/>
</dbReference>
<gene>
    <name evidence="1" type="ORF">SAMN06295984_1528</name>
</gene>
<name>A0A1Y6FRL4_9SPHN</name>
<organism evidence="1 2">
    <name type="scientific">Sphingopyxis terrae subsp. ummariensis</name>
    <dbReference type="NCBI Taxonomy" id="429001"/>
    <lineage>
        <taxon>Bacteria</taxon>
        <taxon>Pseudomonadati</taxon>
        <taxon>Pseudomonadota</taxon>
        <taxon>Alphaproteobacteria</taxon>
        <taxon>Sphingomonadales</taxon>
        <taxon>Sphingomonadaceae</taxon>
        <taxon>Sphingopyxis</taxon>
    </lineage>
</organism>
<dbReference type="EMBL" id="FXWL01000002">
    <property type="protein sequence ID" value="SMQ76081.1"/>
    <property type="molecule type" value="Genomic_DNA"/>
</dbReference>
<dbReference type="GeneID" id="303002556"/>
<dbReference type="RefSeq" id="WP_086456673.1">
    <property type="nucleotide sequence ID" value="NZ_FXWL01000002.1"/>
</dbReference>
<evidence type="ECO:0000313" key="2">
    <source>
        <dbReference type="Proteomes" id="UP000194469"/>
    </source>
</evidence>
<proteinExistence type="predicted"/>
<sequence>MPSKPISAPAFAGATAEPSAYPDIRDPRVMVAVPRARREALAALWALAERLTKLLADAREPMIGQIKLAWWRDMAGLLASDPAALPKGEPLLAELQQSWAGQDGLEVLVDAAEAVLLAEDAAARTAAGAAFGEALFALSGGAGGARWGLVWLAGQQETADAAVQLFHDACNRAAPPRGLLGSKALLMLDRWSAAIAARGGERRWRSEGLLLFRIGLTGL</sequence>
<accession>A0A1Y6FRL4</accession>
<keyword evidence="2" id="KW-1185">Reference proteome</keyword>
<protein>
    <submittedName>
        <fullName evidence="1">Phytoene synthase</fullName>
    </submittedName>
</protein>
<dbReference type="AlphaFoldDB" id="A0A1Y6FRL4"/>